<evidence type="ECO:0000259" key="9">
    <source>
        <dbReference type="Pfam" id="PF00712"/>
    </source>
</evidence>
<dbReference type="Pfam" id="PF02767">
    <property type="entry name" value="DNA_pol3_beta_2"/>
    <property type="match status" value="1"/>
</dbReference>
<evidence type="ECO:0008006" key="13">
    <source>
        <dbReference type="Google" id="ProtNLM"/>
    </source>
</evidence>
<dbReference type="CDD" id="cd00140">
    <property type="entry name" value="beta_clamp"/>
    <property type="match status" value="1"/>
</dbReference>
<dbReference type="Pfam" id="PF02768">
    <property type="entry name" value="DNA_pol3_beta_3"/>
    <property type="match status" value="1"/>
</dbReference>
<evidence type="ECO:0000256" key="2">
    <source>
        <dbReference type="ARBA" id="ARBA00010752"/>
    </source>
</evidence>
<feature type="domain" description="DNA polymerase III beta sliding clamp C-terminal" evidence="11">
    <location>
        <begin position="254"/>
        <end position="372"/>
    </location>
</feature>
<dbReference type="InterPro" id="IPR001001">
    <property type="entry name" value="DNA_polIII_beta"/>
</dbReference>
<keyword evidence="4" id="KW-0808">Transferase</keyword>
<organism evidence="12">
    <name type="scientific">marine metagenome</name>
    <dbReference type="NCBI Taxonomy" id="408172"/>
    <lineage>
        <taxon>unclassified sequences</taxon>
        <taxon>metagenomes</taxon>
        <taxon>ecological metagenomes</taxon>
    </lineage>
</organism>
<name>A0A381YWS1_9ZZZZ</name>
<evidence type="ECO:0000256" key="4">
    <source>
        <dbReference type="ARBA" id="ARBA00022679"/>
    </source>
</evidence>
<keyword evidence="3" id="KW-0963">Cytoplasm</keyword>
<dbReference type="AlphaFoldDB" id="A0A381YWS1"/>
<evidence type="ECO:0000256" key="6">
    <source>
        <dbReference type="ARBA" id="ARBA00022705"/>
    </source>
</evidence>
<accession>A0A381YWS1</accession>
<evidence type="ECO:0000259" key="10">
    <source>
        <dbReference type="Pfam" id="PF02767"/>
    </source>
</evidence>
<comment type="subcellular location">
    <subcellularLocation>
        <location evidence="1">Cytoplasm</location>
    </subcellularLocation>
</comment>
<dbReference type="GO" id="GO:0008408">
    <property type="term" value="F:3'-5' exonuclease activity"/>
    <property type="evidence" value="ECO:0007669"/>
    <property type="project" value="InterPro"/>
</dbReference>
<evidence type="ECO:0000256" key="5">
    <source>
        <dbReference type="ARBA" id="ARBA00022695"/>
    </source>
</evidence>
<dbReference type="GO" id="GO:0006271">
    <property type="term" value="P:DNA strand elongation involved in DNA replication"/>
    <property type="evidence" value="ECO:0007669"/>
    <property type="project" value="TreeGrafter"/>
</dbReference>
<dbReference type="GO" id="GO:0003887">
    <property type="term" value="F:DNA-directed DNA polymerase activity"/>
    <property type="evidence" value="ECO:0007669"/>
    <property type="project" value="UniProtKB-KW"/>
</dbReference>
<dbReference type="Pfam" id="PF00712">
    <property type="entry name" value="DNA_pol3_beta"/>
    <property type="match status" value="1"/>
</dbReference>
<dbReference type="GO" id="GO:0009360">
    <property type="term" value="C:DNA polymerase III complex"/>
    <property type="evidence" value="ECO:0007669"/>
    <property type="project" value="InterPro"/>
</dbReference>
<comment type="similarity">
    <text evidence="2">Belongs to the beta sliding clamp family.</text>
</comment>
<keyword evidence="7" id="KW-0239">DNA-directed DNA polymerase</keyword>
<keyword evidence="6" id="KW-0235">DNA replication</keyword>
<evidence type="ECO:0000259" key="11">
    <source>
        <dbReference type="Pfam" id="PF02768"/>
    </source>
</evidence>
<feature type="domain" description="DNA polymerase III beta sliding clamp N-terminal" evidence="9">
    <location>
        <begin position="1"/>
        <end position="122"/>
    </location>
</feature>
<dbReference type="PANTHER" id="PTHR30478">
    <property type="entry name" value="DNA POLYMERASE III SUBUNIT BETA"/>
    <property type="match status" value="1"/>
</dbReference>
<dbReference type="GO" id="GO:0005737">
    <property type="term" value="C:cytoplasm"/>
    <property type="evidence" value="ECO:0007669"/>
    <property type="project" value="UniProtKB-SubCell"/>
</dbReference>
<dbReference type="InterPro" id="IPR022637">
    <property type="entry name" value="DNA_polIII_beta_cen"/>
</dbReference>
<dbReference type="InterPro" id="IPR046938">
    <property type="entry name" value="DNA_clamp_sf"/>
</dbReference>
<feature type="domain" description="DNA polymerase III beta sliding clamp central" evidence="10">
    <location>
        <begin position="134"/>
        <end position="250"/>
    </location>
</feature>
<protein>
    <recommendedName>
        <fullName evidence="13">Beta sliding clamp</fullName>
    </recommendedName>
</protein>
<gene>
    <name evidence="12" type="ORF">METZ01_LOCUS133791</name>
</gene>
<evidence type="ECO:0000256" key="7">
    <source>
        <dbReference type="ARBA" id="ARBA00022932"/>
    </source>
</evidence>
<proteinExistence type="inferred from homology"/>
<evidence type="ECO:0000313" key="12">
    <source>
        <dbReference type="EMBL" id="SVA80937.1"/>
    </source>
</evidence>
<dbReference type="SMART" id="SM00480">
    <property type="entry name" value="POL3Bc"/>
    <property type="match status" value="1"/>
</dbReference>
<dbReference type="PIRSF" id="PIRSF000804">
    <property type="entry name" value="DNA_pol_III_b"/>
    <property type="match status" value="1"/>
</dbReference>
<dbReference type="InterPro" id="IPR022635">
    <property type="entry name" value="DNA_polIII_beta_C"/>
</dbReference>
<dbReference type="SUPFAM" id="SSF55979">
    <property type="entry name" value="DNA clamp"/>
    <property type="match status" value="3"/>
</dbReference>
<evidence type="ECO:0000256" key="1">
    <source>
        <dbReference type="ARBA" id="ARBA00004496"/>
    </source>
</evidence>
<keyword evidence="5" id="KW-0548">Nucleotidyltransferase</keyword>
<evidence type="ECO:0000256" key="3">
    <source>
        <dbReference type="ARBA" id="ARBA00022490"/>
    </source>
</evidence>
<dbReference type="EMBL" id="UINC01019150">
    <property type="protein sequence ID" value="SVA80937.1"/>
    <property type="molecule type" value="Genomic_DNA"/>
</dbReference>
<reference evidence="12" key="1">
    <citation type="submission" date="2018-05" db="EMBL/GenBank/DDBJ databases">
        <authorList>
            <person name="Lanie J.A."/>
            <person name="Ng W.-L."/>
            <person name="Kazmierczak K.M."/>
            <person name="Andrzejewski T.M."/>
            <person name="Davidsen T.M."/>
            <person name="Wayne K.J."/>
            <person name="Tettelin H."/>
            <person name="Glass J.I."/>
            <person name="Rusch D."/>
            <person name="Podicherti R."/>
            <person name="Tsui H.-C.T."/>
            <person name="Winkler M.E."/>
        </authorList>
    </citation>
    <scope>NUCLEOTIDE SEQUENCE</scope>
</reference>
<dbReference type="InterPro" id="IPR022634">
    <property type="entry name" value="DNA_polIII_beta_N"/>
</dbReference>
<dbReference type="GO" id="GO:0003677">
    <property type="term" value="F:DNA binding"/>
    <property type="evidence" value="ECO:0007669"/>
    <property type="project" value="UniProtKB-KW"/>
</dbReference>
<dbReference type="Gene3D" id="3.10.150.10">
    <property type="entry name" value="DNA Polymerase III, subunit A, domain 2"/>
    <property type="match status" value="1"/>
</dbReference>
<dbReference type="NCBIfam" id="TIGR00663">
    <property type="entry name" value="dnan"/>
    <property type="match status" value="1"/>
</dbReference>
<sequence>MEINLKREAFSSTLQNINSVVDKSTSSNKPILSNFVIRTVEGEGSKVEFSSTDYELSLVEQVEAEITEPGSICVNAKKVFDIVKELQDEDVKIRSTEQLWIHITCGSSEMRLPSVEVGLYPQTVLEDLPQSVTISVDDLKQCIDMTLFAAITNESRRNLMGVCLSTTSDQQTRWLSTDGHRLAQILKSVDDLNFSEDQEVIVPRKALTEVRRTADLFGQTVVISFDERVMQFTGGRISFKTRLIEGKFPNCDPIIPKDNTMEIIVNRESFINSLRIVSSISSEKLRPVKLLISQGVLKLESEKADYGEVVDEIEIGYEGDPFQIGFNSRYLLDVLIVIESEDIKLECKNSMSPTIIKSTVDESFLSVIMPLRVEW</sequence>
<dbReference type="Gene3D" id="3.70.10.10">
    <property type="match status" value="1"/>
</dbReference>
<keyword evidence="8" id="KW-0238">DNA-binding</keyword>
<evidence type="ECO:0000256" key="8">
    <source>
        <dbReference type="ARBA" id="ARBA00023125"/>
    </source>
</evidence>
<dbReference type="PANTHER" id="PTHR30478:SF0">
    <property type="entry name" value="BETA SLIDING CLAMP"/>
    <property type="match status" value="1"/>
</dbReference>